<dbReference type="CDD" id="cd00093">
    <property type="entry name" value="HTH_XRE"/>
    <property type="match status" value="1"/>
</dbReference>
<dbReference type="Gene3D" id="1.10.260.40">
    <property type="entry name" value="lambda repressor-like DNA-binding domains"/>
    <property type="match status" value="1"/>
</dbReference>
<dbReference type="RefSeq" id="WP_084670191.1">
    <property type="nucleotide sequence ID" value="NZ_FRCF01000014.1"/>
</dbReference>
<dbReference type="PANTHER" id="PTHR46797:SF25">
    <property type="entry name" value="TRANSCRIPTIONAL REGULATOR"/>
    <property type="match status" value="1"/>
</dbReference>
<keyword evidence="4" id="KW-1185">Reference proteome</keyword>
<dbReference type="InterPro" id="IPR010982">
    <property type="entry name" value="Lambda_DNA-bd_dom_sf"/>
</dbReference>
<dbReference type="OrthoDB" id="34624at2"/>
<evidence type="ECO:0000313" key="3">
    <source>
        <dbReference type="EMBL" id="SHM57767.1"/>
    </source>
</evidence>
<dbReference type="InterPro" id="IPR050807">
    <property type="entry name" value="TransReg_Diox_bact_type"/>
</dbReference>
<dbReference type="InterPro" id="IPR013096">
    <property type="entry name" value="Cupin_2"/>
</dbReference>
<dbReference type="SUPFAM" id="SSF51182">
    <property type="entry name" value="RmlC-like cupins"/>
    <property type="match status" value="1"/>
</dbReference>
<dbReference type="EMBL" id="FRCF01000014">
    <property type="protein sequence ID" value="SHM57767.1"/>
    <property type="molecule type" value="Genomic_DNA"/>
</dbReference>
<dbReference type="SMART" id="SM00530">
    <property type="entry name" value="HTH_XRE"/>
    <property type="match status" value="1"/>
</dbReference>
<dbReference type="Proteomes" id="UP000184206">
    <property type="component" value="Unassembled WGS sequence"/>
</dbReference>
<keyword evidence="1" id="KW-0238">DNA-binding</keyword>
<dbReference type="GO" id="GO:0003677">
    <property type="term" value="F:DNA binding"/>
    <property type="evidence" value="ECO:0007669"/>
    <property type="project" value="UniProtKB-KW"/>
</dbReference>
<evidence type="ECO:0000259" key="2">
    <source>
        <dbReference type="PROSITE" id="PS50943"/>
    </source>
</evidence>
<dbReference type="PROSITE" id="PS50943">
    <property type="entry name" value="HTH_CROC1"/>
    <property type="match status" value="1"/>
</dbReference>
<dbReference type="STRING" id="1123231.SAMN02745189_02412"/>
<dbReference type="CDD" id="cd02209">
    <property type="entry name" value="cupin_XRE_C"/>
    <property type="match status" value="1"/>
</dbReference>
<evidence type="ECO:0000256" key="1">
    <source>
        <dbReference type="ARBA" id="ARBA00023125"/>
    </source>
</evidence>
<dbReference type="Gene3D" id="2.60.120.10">
    <property type="entry name" value="Jelly Rolls"/>
    <property type="match status" value="1"/>
</dbReference>
<gene>
    <name evidence="3" type="ORF">SAMN02745189_02412</name>
</gene>
<dbReference type="GO" id="GO:0005829">
    <property type="term" value="C:cytosol"/>
    <property type="evidence" value="ECO:0007669"/>
    <property type="project" value="TreeGrafter"/>
</dbReference>
<proteinExistence type="predicted"/>
<dbReference type="SUPFAM" id="SSF47413">
    <property type="entry name" value="lambda repressor-like DNA-binding domains"/>
    <property type="match status" value="1"/>
</dbReference>
<dbReference type="Pfam" id="PF07883">
    <property type="entry name" value="Cupin_2"/>
    <property type="match status" value="1"/>
</dbReference>
<dbReference type="Pfam" id="PF01381">
    <property type="entry name" value="HTH_3"/>
    <property type="match status" value="1"/>
</dbReference>
<dbReference type="InterPro" id="IPR001387">
    <property type="entry name" value="Cro/C1-type_HTH"/>
</dbReference>
<dbReference type="PANTHER" id="PTHR46797">
    <property type="entry name" value="HTH-TYPE TRANSCRIPTIONAL REGULATOR"/>
    <property type="match status" value="1"/>
</dbReference>
<dbReference type="AlphaFoldDB" id="A0A1M7JZ09"/>
<sequence>MKEVSEQIKAFRLQQGKTLKKLSEDTGLSVSFLSQVERGESSLAITSLNKIAEALDIHIKTFFEPEHAHDFKIVPSEIVPFKLEKSDQELLRVSSDFENRRLDSYIVKVPPKSQSEPSSHEGEEMYYVIEGEAKFYIDEKEYTLLKGEMIHYPSTYKHYYKNNSQEDLMILCVLTPKLF</sequence>
<reference evidence="3 4" key="1">
    <citation type="submission" date="2016-11" db="EMBL/GenBank/DDBJ databases">
        <authorList>
            <person name="Jaros S."/>
            <person name="Januszkiewicz K."/>
            <person name="Wedrychowicz H."/>
        </authorList>
    </citation>
    <scope>NUCLEOTIDE SEQUENCE [LARGE SCALE GENOMIC DNA]</scope>
    <source>
        <strain evidence="3 4">DSM 16010</strain>
    </source>
</reference>
<organism evidence="3 4">
    <name type="scientific">Lacicoccus alkaliphilus DSM 16010</name>
    <dbReference type="NCBI Taxonomy" id="1123231"/>
    <lineage>
        <taxon>Bacteria</taxon>
        <taxon>Bacillati</taxon>
        <taxon>Bacillota</taxon>
        <taxon>Bacilli</taxon>
        <taxon>Bacillales</taxon>
        <taxon>Salinicoccaceae</taxon>
        <taxon>Lacicoccus</taxon>
    </lineage>
</organism>
<dbReference type="InterPro" id="IPR011051">
    <property type="entry name" value="RmlC_Cupin_sf"/>
</dbReference>
<protein>
    <submittedName>
        <fullName evidence="3">Transcriptional regulator, XRE family with cupin sensor</fullName>
    </submittedName>
</protein>
<dbReference type="GO" id="GO:0003700">
    <property type="term" value="F:DNA-binding transcription factor activity"/>
    <property type="evidence" value="ECO:0007669"/>
    <property type="project" value="TreeGrafter"/>
</dbReference>
<dbReference type="InterPro" id="IPR014710">
    <property type="entry name" value="RmlC-like_jellyroll"/>
</dbReference>
<name>A0A1M7JZ09_9BACL</name>
<feature type="domain" description="HTH cro/C1-type" evidence="2">
    <location>
        <begin position="8"/>
        <end position="62"/>
    </location>
</feature>
<accession>A0A1M7JZ09</accession>
<evidence type="ECO:0000313" key="4">
    <source>
        <dbReference type="Proteomes" id="UP000184206"/>
    </source>
</evidence>